<feature type="compositionally biased region" description="Basic and acidic residues" evidence="1">
    <location>
        <begin position="107"/>
        <end position="121"/>
    </location>
</feature>
<dbReference type="Proteomes" id="UP000199170">
    <property type="component" value="Unassembled WGS sequence"/>
</dbReference>
<dbReference type="InterPro" id="IPR029068">
    <property type="entry name" value="Glyas_Bleomycin-R_OHBP_Dase"/>
</dbReference>
<dbReference type="OrthoDB" id="6111at2157"/>
<accession>A0A1H3FUS7</accession>
<proteinExistence type="predicted"/>
<dbReference type="SUPFAM" id="SSF54593">
    <property type="entry name" value="Glyoxalase/Bleomycin resistance protein/Dihydroxybiphenyl dioxygenase"/>
    <property type="match status" value="1"/>
</dbReference>
<gene>
    <name evidence="3" type="ORF">SAMN04487946_104192</name>
</gene>
<dbReference type="EMBL" id="FNPB01000004">
    <property type="protein sequence ID" value="SDX94812.1"/>
    <property type="molecule type" value="Genomic_DNA"/>
</dbReference>
<dbReference type="InterPro" id="IPR004360">
    <property type="entry name" value="Glyas_Fos-R_dOase_dom"/>
</dbReference>
<feature type="region of interest" description="Disordered" evidence="1">
    <location>
        <begin position="101"/>
        <end position="121"/>
    </location>
</feature>
<dbReference type="InterPro" id="IPR037523">
    <property type="entry name" value="VOC_core"/>
</dbReference>
<feature type="domain" description="VOC" evidence="2">
    <location>
        <begin position="4"/>
        <end position="119"/>
    </location>
</feature>
<organism evidence="3 4">
    <name type="scientific">Halobellus clavatus</name>
    <dbReference type="NCBI Taxonomy" id="660517"/>
    <lineage>
        <taxon>Archaea</taxon>
        <taxon>Methanobacteriati</taxon>
        <taxon>Methanobacteriota</taxon>
        <taxon>Stenosarchaea group</taxon>
        <taxon>Halobacteria</taxon>
        <taxon>Halobacteriales</taxon>
        <taxon>Haloferacaceae</taxon>
        <taxon>Halobellus</taxon>
    </lineage>
</organism>
<dbReference type="RefSeq" id="WP_089766761.1">
    <property type="nucleotide sequence ID" value="NZ_FNPB01000004.1"/>
</dbReference>
<evidence type="ECO:0000313" key="4">
    <source>
        <dbReference type="Proteomes" id="UP000199170"/>
    </source>
</evidence>
<protein>
    <submittedName>
        <fullName evidence="3">Glyoxylase I family protein</fullName>
    </submittedName>
</protein>
<dbReference type="PROSITE" id="PS51819">
    <property type="entry name" value="VOC"/>
    <property type="match status" value="1"/>
</dbReference>
<dbReference type="Pfam" id="PF00903">
    <property type="entry name" value="Glyoxalase"/>
    <property type="match status" value="1"/>
</dbReference>
<dbReference type="STRING" id="660517.SAMN04487946_104192"/>
<reference evidence="4" key="1">
    <citation type="submission" date="2016-10" db="EMBL/GenBank/DDBJ databases">
        <authorList>
            <person name="Varghese N."/>
            <person name="Submissions S."/>
        </authorList>
    </citation>
    <scope>NUCLEOTIDE SEQUENCE [LARGE SCALE GENOMIC DNA]</scope>
    <source>
        <strain evidence="4">CGMCC 1.10118</strain>
    </source>
</reference>
<sequence>MIGEIDHIEIEASDATEMADFLKKLGYEELRTTEHHGESYELVPGEEDGPLFEIHTVDGEEVPGINHIAFAVDNIEEITEELEAQDVDSIVGPYDVEETGRTITNFRDPDGRRFQVVDDSE</sequence>
<dbReference type="Gene3D" id="3.10.180.10">
    <property type="entry name" value="2,3-Dihydroxybiphenyl 1,2-Dioxygenase, domain 1"/>
    <property type="match status" value="1"/>
</dbReference>
<evidence type="ECO:0000256" key="1">
    <source>
        <dbReference type="SAM" id="MobiDB-lite"/>
    </source>
</evidence>
<dbReference type="AlphaFoldDB" id="A0A1H3FUS7"/>
<keyword evidence="4" id="KW-1185">Reference proteome</keyword>
<evidence type="ECO:0000313" key="3">
    <source>
        <dbReference type="EMBL" id="SDX94812.1"/>
    </source>
</evidence>
<evidence type="ECO:0000259" key="2">
    <source>
        <dbReference type="PROSITE" id="PS51819"/>
    </source>
</evidence>
<name>A0A1H3FUS7_9EURY</name>